<organism evidence="2 3">
    <name type="scientific">Komagataeibacter saccharivorans</name>
    <dbReference type="NCBI Taxonomy" id="265959"/>
    <lineage>
        <taxon>Bacteria</taxon>
        <taxon>Pseudomonadati</taxon>
        <taxon>Pseudomonadota</taxon>
        <taxon>Alphaproteobacteria</taxon>
        <taxon>Acetobacterales</taxon>
        <taxon>Acetobacteraceae</taxon>
        <taxon>Komagataeibacter</taxon>
    </lineage>
</organism>
<accession>A0A347WF84</accession>
<protein>
    <submittedName>
        <fullName evidence="2">Uncharacterized protein</fullName>
    </submittedName>
</protein>
<gene>
    <name evidence="2" type="ORF">CD178_02781</name>
</gene>
<dbReference type="AlphaFoldDB" id="A0A347WF84"/>
<dbReference type="PROSITE" id="PS51257">
    <property type="entry name" value="PROKAR_LIPOPROTEIN"/>
    <property type="match status" value="1"/>
</dbReference>
<feature type="region of interest" description="Disordered" evidence="1">
    <location>
        <begin position="29"/>
        <end position="53"/>
    </location>
</feature>
<evidence type="ECO:0000313" key="3">
    <source>
        <dbReference type="Proteomes" id="UP000264120"/>
    </source>
</evidence>
<evidence type="ECO:0000313" key="2">
    <source>
        <dbReference type="EMBL" id="AXY23527.1"/>
    </source>
</evidence>
<name>A0A347WF84_9PROT</name>
<dbReference type="GeneID" id="98315051"/>
<keyword evidence="3" id="KW-1185">Reference proteome</keyword>
<dbReference type="RefSeq" id="WP_162900494.1">
    <property type="nucleotide sequence ID" value="NZ_CALCQY010000030.1"/>
</dbReference>
<evidence type="ECO:0000256" key="1">
    <source>
        <dbReference type="SAM" id="MobiDB-lite"/>
    </source>
</evidence>
<dbReference type="Proteomes" id="UP000264120">
    <property type="component" value="Chromosome"/>
</dbReference>
<dbReference type="KEGG" id="ksc:CD178_02781"/>
<proteinExistence type="predicted"/>
<dbReference type="EMBL" id="CP023036">
    <property type="protein sequence ID" value="AXY23527.1"/>
    <property type="molecule type" value="Genomic_DNA"/>
</dbReference>
<feature type="compositionally biased region" description="Gly residues" evidence="1">
    <location>
        <begin position="35"/>
        <end position="53"/>
    </location>
</feature>
<sequence length="53" mass="5989">MNRTLRILTTLVLALSVAGCYGPRYHHRGWHDGYYRGGHNGPGPYRGGPRGHW</sequence>
<reference evidence="2 3" key="1">
    <citation type="submission" date="2017-08" db="EMBL/GenBank/DDBJ databases">
        <title>Complete genome sequence of Gluconacetobacter saccharivorans CV1 isolated from Fermented Vinegar.</title>
        <authorList>
            <person name="Kim S.-Y."/>
        </authorList>
    </citation>
    <scope>NUCLEOTIDE SEQUENCE [LARGE SCALE GENOMIC DNA]</scope>
    <source>
        <strain evidence="2 3">CV1</strain>
    </source>
</reference>